<protein>
    <submittedName>
        <fullName evidence="1">TonB-dependent receptor</fullName>
    </submittedName>
</protein>
<sequence>MKIKVVGVRYLMEQIQTLSVYNGSGVGDVSPIQAISGAAYKYTINGHTDYQWLPCIGAVYRAGICARMCFTPHTGLRYADSLHTQPVPAYCITNLNFTYHQPLRHVGEFTARLQFLNLFNRHYIGLISQNYVQTGANAATFYPGAPLTVVGSLALRF</sequence>
<proteinExistence type="predicted"/>
<name>A0ACD5IKS8_9PROT</name>
<organism evidence="1 2">
    <name type="scientific">Acidithiobacillus ferruginosus</name>
    <dbReference type="NCBI Taxonomy" id="3063951"/>
    <lineage>
        <taxon>Bacteria</taxon>
        <taxon>Pseudomonadati</taxon>
        <taxon>Pseudomonadota</taxon>
        <taxon>Acidithiobacillia</taxon>
        <taxon>Acidithiobacillales</taxon>
        <taxon>Acidithiobacillaceae</taxon>
        <taxon>Acidithiobacillus</taxon>
    </lineage>
</organism>
<evidence type="ECO:0000313" key="2">
    <source>
        <dbReference type="Proteomes" id="UP001196097"/>
    </source>
</evidence>
<accession>A0ACD5IKS8</accession>
<evidence type="ECO:0000313" key="1">
    <source>
        <dbReference type="EMBL" id="XRP74327.1"/>
    </source>
</evidence>
<dbReference type="EMBL" id="CP130946">
    <property type="protein sequence ID" value="XRP74327.1"/>
    <property type="molecule type" value="Genomic_DNA"/>
</dbReference>
<dbReference type="Proteomes" id="UP001196097">
    <property type="component" value="Chromosome"/>
</dbReference>
<keyword evidence="2" id="KW-1185">Reference proteome</keyword>
<gene>
    <name evidence="1" type="ORF">HF292_006710</name>
</gene>
<keyword evidence="1" id="KW-0675">Receptor</keyword>
<reference evidence="1 2" key="1">
    <citation type="journal article" date="2021" name="ISME J.">
        <title>Genomic evolution of the class Acidithiobacillia: deep-branching Proteobacteria living in extreme acidic conditions.</title>
        <authorList>
            <person name="Moya-Beltran A."/>
            <person name="Beard S."/>
            <person name="Rojas-Villalobos C."/>
            <person name="Issotta F."/>
            <person name="Gallardo Y."/>
            <person name="Ulloa R."/>
            <person name="Giaveno A."/>
            <person name="Degli Esposti M."/>
            <person name="Johnson D.B."/>
            <person name="Quatrini R."/>
        </authorList>
    </citation>
    <scope>NUCLEOTIDE SEQUENCE [LARGE SCALE GENOMIC DNA]</scope>
    <source>
        <strain evidence="1 2">CF3</strain>
    </source>
</reference>